<dbReference type="PANTHER" id="PTHR46268:SF6">
    <property type="entry name" value="UNIVERSAL STRESS PROTEIN UP12"/>
    <property type="match status" value="1"/>
</dbReference>
<organism evidence="3 4">
    <name type="scientific">Streptomyces virginiae</name>
    <name type="common">Streptomyces cinnamonensis</name>
    <dbReference type="NCBI Taxonomy" id="1961"/>
    <lineage>
        <taxon>Bacteria</taxon>
        <taxon>Bacillati</taxon>
        <taxon>Actinomycetota</taxon>
        <taxon>Actinomycetes</taxon>
        <taxon>Kitasatosporales</taxon>
        <taxon>Streptomycetaceae</taxon>
        <taxon>Streptomyces</taxon>
    </lineage>
</organism>
<dbReference type="EMBL" id="BNDV01000010">
    <property type="protein sequence ID" value="GHI15213.1"/>
    <property type="molecule type" value="Genomic_DNA"/>
</dbReference>
<dbReference type="PANTHER" id="PTHR46268">
    <property type="entry name" value="STRESS RESPONSE PROTEIN NHAX"/>
    <property type="match status" value="1"/>
</dbReference>
<dbReference type="PRINTS" id="PR01438">
    <property type="entry name" value="UNVRSLSTRESS"/>
</dbReference>
<reference evidence="4" key="1">
    <citation type="submission" date="2020-09" db="EMBL/GenBank/DDBJ databases">
        <title>Whole genome shotgun sequence of Streptomyces cinnamonensis NBRC 15873.</title>
        <authorList>
            <person name="Komaki H."/>
            <person name="Tamura T."/>
        </authorList>
    </citation>
    <scope>NUCLEOTIDE SEQUENCE [LARGE SCALE GENOMIC DNA]</scope>
    <source>
        <strain evidence="4">NBRC 15873</strain>
    </source>
</reference>
<accession>A0ABQ3NR24</accession>
<dbReference type="Gene3D" id="3.40.50.620">
    <property type="entry name" value="HUPs"/>
    <property type="match status" value="2"/>
</dbReference>
<feature type="domain" description="UspA" evidence="2">
    <location>
        <begin position="156"/>
        <end position="287"/>
    </location>
</feature>
<feature type="domain" description="UspA" evidence="2">
    <location>
        <begin position="13"/>
        <end position="145"/>
    </location>
</feature>
<evidence type="ECO:0000313" key="3">
    <source>
        <dbReference type="EMBL" id="GHI15213.1"/>
    </source>
</evidence>
<comment type="caution">
    <text evidence="3">The sequence shown here is derived from an EMBL/GenBank/DDBJ whole genome shotgun (WGS) entry which is preliminary data.</text>
</comment>
<evidence type="ECO:0000259" key="2">
    <source>
        <dbReference type="Pfam" id="PF00582"/>
    </source>
</evidence>
<comment type="similarity">
    <text evidence="1">Belongs to the universal stress protein A family.</text>
</comment>
<dbReference type="GeneID" id="86958382"/>
<evidence type="ECO:0000256" key="1">
    <source>
        <dbReference type="ARBA" id="ARBA00008791"/>
    </source>
</evidence>
<dbReference type="InterPro" id="IPR006016">
    <property type="entry name" value="UspA"/>
</dbReference>
<name>A0ABQ3NR24_STRVG</name>
<dbReference type="RefSeq" id="WP_191870149.1">
    <property type="nucleotide sequence ID" value="NZ_BMRU01000063.1"/>
</dbReference>
<dbReference type="Pfam" id="PF00582">
    <property type="entry name" value="Usp"/>
    <property type="match status" value="2"/>
</dbReference>
<dbReference type="Proteomes" id="UP000660554">
    <property type="component" value="Unassembled WGS sequence"/>
</dbReference>
<sequence>MENNSRSPDLGSVIVGVDGSEPARWAALWASDEAARRRRPLHIVYGSDVDGRVLELSDDDMERVRVAGRELLDVTAEAVQARHPALSVTTEFSRSGPAMSLRRAASDRGTLVVGNRGPGGFSSLTLGSVGLKVAADARTSVIVVRGSEHEAVNGVVLAAVRDERDLDCVRHAAREAELRKASLRLLYVQGVLQSVVSAAGGADGQNGVAGHRGQSLKVVAEQIRAECPSLTVQADAERSVSVAGVLVEASRHADLLVMGGRRAPGYLGRTLGRVTHSLLHHAHCPVELIPRHADEPRSQAS</sequence>
<proteinExistence type="inferred from homology"/>
<protein>
    <submittedName>
        <fullName evidence="3">Universal stress protein</fullName>
    </submittedName>
</protein>
<dbReference type="InterPro" id="IPR006015">
    <property type="entry name" value="Universal_stress_UspA"/>
</dbReference>
<keyword evidence="4" id="KW-1185">Reference proteome</keyword>
<gene>
    <name evidence="3" type="ORF">Scinn_46760</name>
</gene>
<dbReference type="InterPro" id="IPR014729">
    <property type="entry name" value="Rossmann-like_a/b/a_fold"/>
</dbReference>
<evidence type="ECO:0000313" key="4">
    <source>
        <dbReference type="Proteomes" id="UP000660554"/>
    </source>
</evidence>
<dbReference type="SUPFAM" id="SSF52402">
    <property type="entry name" value="Adenine nucleotide alpha hydrolases-like"/>
    <property type="match status" value="2"/>
</dbReference>